<dbReference type="EMBL" id="CP011390">
    <property type="protein sequence ID" value="ANE51089.1"/>
    <property type="molecule type" value="Genomic_DNA"/>
</dbReference>
<evidence type="ECO:0000313" key="3">
    <source>
        <dbReference type="Proteomes" id="UP000077177"/>
    </source>
</evidence>
<dbReference type="Proteomes" id="UP000077177">
    <property type="component" value="Chromosome"/>
</dbReference>
<protein>
    <submittedName>
        <fullName evidence="2">Uncharacterized protein</fullName>
    </submittedName>
</protein>
<name>A0A172TVI3_9BACT</name>
<keyword evidence="1" id="KW-0812">Transmembrane</keyword>
<feature type="transmembrane region" description="Helical" evidence="1">
    <location>
        <begin position="42"/>
        <end position="58"/>
    </location>
</feature>
<dbReference type="AlphaFoldDB" id="A0A172TVI3"/>
<dbReference type="KEGG" id="fla:SY85_11835"/>
<keyword evidence="1" id="KW-0472">Membrane</keyword>
<evidence type="ECO:0000256" key="1">
    <source>
        <dbReference type="SAM" id="Phobius"/>
    </source>
</evidence>
<organism evidence="2 3">
    <name type="scientific">Flavisolibacter tropicus</name>
    <dbReference type="NCBI Taxonomy" id="1492898"/>
    <lineage>
        <taxon>Bacteria</taxon>
        <taxon>Pseudomonadati</taxon>
        <taxon>Bacteroidota</taxon>
        <taxon>Chitinophagia</taxon>
        <taxon>Chitinophagales</taxon>
        <taxon>Chitinophagaceae</taxon>
        <taxon>Flavisolibacter</taxon>
    </lineage>
</organism>
<evidence type="ECO:0000313" key="2">
    <source>
        <dbReference type="EMBL" id="ANE51089.1"/>
    </source>
</evidence>
<reference evidence="3" key="1">
    <citation type="submission" date="2015-01" db="EMBL/GenBank/DDBJ databases">
        <title>Flavisolibacter sp./LCS9/ whole genome sequencing.</title>
        <authorList>
            <person name="Kim M.K."/>
            <person name="Srinivasan S."/>
            <person name="Lee J.-J."/>
        </authorList>
    </citation>
    <scope>NUCLEOTIDE SEQUENCE [LARGE SCALE GENOMIC DNA]</scope>
    <source>
        <strain evidence="3">LCS9</strain>
    </source>
</reference>
<proteinExistence type="predicted"/>
<keyword evidence="3" id="KW-1185">Reference proteome</keyword>
<reference evidence="2 3" key="2">
    <citation type="journal article" date="2016" name="Int. J. Syst. Evol. Microbiol.">
        <title>Flavisolibacter tropicus sp. nov., isolated from tropical soil.</title>
        <authorList>
            <person name="Lee J.J."/>
            <person name="Kang M.S."/>
            <person name="Kim G.S."/>
            <person name="Lee C.S."/>
            <person name="Lim S."/>
            <person name="Lee J."/>
            <person name="Roh S.H."/>
            <person name="Kang H."/>
            <person name="Ha J.M."/>
            <person name="Bae S."/>
            <person name="Jung H.Y."/>
            <person name="Kim M.K."/>
        </authorList>
    </citation>
    <scope>NUCLEOTIDE SEQUENCE [LARGE SCALE GENOMIC DNA]</scope>
    <source>
        <strain evidence="2 3">LCS9</strain>
    </source>
</reference>
<keyword evidence="1" id="KW-1133">Transmembrane helix</keyword>
<sequence length="87" mass="9764">MRRGAPAVINKAILANTIFAAFNWIAVVLGIMSVLLFSCPDVTFFQFAMGVISINNFMKQLNVNDMKNNIIRWVRASMGIQKKLITD</sequence>
<accession>A0A172TVI3</accession>
<gene>
    <name evidence="2" type="ORF">SY85_11835</name>
</gene>
<feature type="transmembrane region" description="Helical" evidence="1">
    <location>
        <begin position="12"/>
        <end position="36"/>
    </location>
</feature>